<name>A0A3D8VI92_9BACI</name>
<protein>
    <submittedName>
        <fullName evidence="2">DNA-binding protein</fullName>
    </submittedName>
</protein>
<dbReference type="InterPro" id="IPR009061">
    <property type="entry name" value="DNA-bd_dom_put_sf"/>
</dbReference>
<comment type="caution">
    <text evidence="2">The sequence shown here is derived from an EMBL/GenBank/DDBJ whole genome shotgun (WGS) entry which is preliminary data.</text>
</comment>
<accession>A0A3D8VI92</accession>
<dbReference type="GO" id="GO:0003677">
    <property type="term" value="F:DNA binding"/>
    <property type="evidence" value="ECO:0007669"/>
    <property type="project" value="UniProtKB-KW"/>
</dbReference>
<organism evidence="2 3">
    <name type="scientific">Halobacillus trueperi</name>
    <dbReference type="NCBI Taxonomy" id="156205"/>
    <lineage>
        <taxon>Bacteria</taxon>
        <taxon>Bacillati</taxon>
        <taxon>Bacillota</taxon>
        <taxon>Bacilli</taxon>
        <taxon>Bacillales</taxon>
        <taxon>Bacillaceae</taxon>
        <taxon>Halobacillus</taxon>
    </lineage>
</organism>
<evidence type="ECO:0000313" key="3">
    <source>
        <dbReference type="Proteomes" id="UP000257032"/>
    </source>
</evidence>
<dbReference type="RefSeq" id="WP_115894835.1">
    <property type="nucleotide sequence ID" value="NZ_QTLC01000063.1"/>
</dbReference>
<dbReference type="AlphaFoldDB" id="A0A3D8VI92"/>
<dbReference type="SUPFAM" id="SSF46955">
    <property type="entry name" value="Putative DNA-binding domain"/>
    <property type="match status" value="1"/>
</dbReference>
<reference evidence="2 3" key="1">
    <citation type="submission" date="2018-08" db="EMBL/GenBank/DDBJ databases">
        <title>Genome sequence of strict halophilic Halobacillus trueperi SS1 isolated from Lunsu, a salty water body of North West Himalayas.</title>
        <authorList>
            <person name="Gupta S."/>
            <person name="Sharma P."/>
            <person name="Dev K."/>
            <person name="Baumler D."/>
            <person name="Sourirajan A."/>
        </authorList>
    </citation>
    <scope>NUCLEOTIDE SEQUENCE [LARGE SCALE GENOMIC DNA]</scope>
    <source>
        <strain evidence="2 3">SS1</strain>
    </source>
</reference>
<evidence type="ECO:0000259" key="1">
    <source>
        <dbReference type="Pfam" id="PF12728"/>
    </source>
</evidence>
<gene>
    <name evidence="2" type="ORF">DXT76_16735</name>
</gene>
<dbReference type="InterPro" id="IPR041657">
    <property type="entry name" value="HTH_17"/>
</dbReference>
<dbReference type="Pfam" id="PF12728">
    <property type="entry name" value="HTH_17"/>
    <property type="match status" value="1"/>
</dbReference>
<dbReference type="NCBIfam" id="TIGR01764">
    <property type="entry name" value="excise"/>
    <property type="match status" value="1"/>
</dbReference>
<dbReference type="Proteomes" id="UP000257032">
    <property type="component" value="Unassembled WGS sequence"/>
</dbReference>
<feature type="domain" description="Helix-turn-helix" evidence="1">
    <location>
        <begin position="6"/>
        <end position="54"/>
    </location>
</feature>
<sequence>MNKHTMTVIEAAEYLGVCKDTIYTMVRTNEIPHFRLRRRIFFSKDAIDKWIEEQESTYKHQAI</sequence>
<dbReference type="InterPro" id="IPR010093">
    <property type="entry name" value="SinI_DNA-bd"/>
</dbReference>
<dbReference type="EMBL" id="QTLC01000063">
    <property type="protein sequence ID" value="RDY69102.1"/>
    <property type="molecule type" value="Genomic_DNA"/>
</dbReference>
<evidence type="ECO:0000313" key="2">
    <source>
        <dbReference type="EMBL" id="RDY69102.1"/>
    </source>
</evidence>
<keyword evidence="2" id="KW-0238">DNA-binding</keyword>
<proteinExistence type="predicted"/>